<dbReference type="Proteomes" id="UP000029647">
    <property type="component" value="Unassembled WGS sequence"/>
</dbReference>
<evidence type="ECO:0000256" key="1">
    <source>
        <dbReference type="ARBA" id="ARBA00023015"/>
    </source>
</evidence>
<feature type="domain" description="HTH araC/xylS-type" evidence="4">
    <location>
        <begin position="192"/>
        <end position="290"/>
    </location>
</feature>
<dbReference type="PROSITE" id="PS00041">
    <property type="entry name" value="HTH_ARAC_FAMILY_1"/>
    <property type="match status" value="1"/>
</dbReference>
<evidence type="ECO:0000313" key="6">
    <source>
        <dbReference type="Proteomes" id="UP000029647"/>
    </source>
</evidence>
<dbReference type="Pfam" id="PF12833">
    <property type="entry name" value="HTH_18"/>
    <property type="match status" value="1"/>
</dbReference>
<dbReference type="InterPro" id="IPR018062">
    <property type="entry name" value="HTH_AraC-typ_CS"/>
</dbReference>
<keyword evidence="3" id="KW-0804">Transcription</keyword>
<keyword evidence="2" id="KW-0238">DNA-binding</keyword>
<dbReference type="Pfam" id="PF02311">
    <property type="entry name" value="AraC_binding"/>
    <property type="match status" value="1"/>
</dbReference>
<dbReference type="PANTHER" id="PTHR43280:SF32">
    <property type="entry name" value="TRANSCRIPTIONAL REGULATORY PROTEIN"/>
    <property type="match status" value="1"/>
</dbReference>
<dbReference type="PROSITE" id="PS01124">
    <property type="entry name" value="HTH_ARAC_FAMILY_2"/>
    <property type="match status" value="1"/>
</dbReference>
<dbReference type="InterPro" id="IPR014710">
    <property type="entry name" value="RmlC-like_jellyroll"/>
</dbReference>
<dbReference type="SUPFAM" id="SSF46689">
    <property type="entry name" value="Homeodomain-like"/>
    <property type="match status" value="1"/>
</dbReference>
<dbReference type="EMBL" id="BBNT01000002">
    <property type="protein sequence ID" value="GAL74554.1"/>
    <property type="molecule type" value="Genomic_DNA"/>
</dbReference>
<evidence type="ECO:0000313" key="5">
    <source>
        <dbReference type="EMBL" id="GAL74554.1"/>
    </source>
</evidence>
<evidence type="ECO:0000259" key="4">
    <source>
        <dbReference type="PROSITE" id="PS01124"/>
    </source>
</evidence>
<gene>
    <name evidence="5" type="ORF">JCM19275_3409</name>
</gene>
<dbReference type="InterPro" id="IPR037923">
    <property type="entry name" value="HTH-like"/>
</dbReference>
<dbReference type="PRINTS" id="PR00032">
    <property type="entry name" value="HTHARAC"/>
</dbReference>
<dbReference type="SMART" id="SM00342">
    <property type="entry name" value="HTH_ARAC"/>
    <property type="match status" value="1"/>
</dbReference>
<keyword evidence="1" id="KW-0805">Transcription regulation</keyword>
<dbReference type="AlphaFoldDB" id="A0A090WGQ2"/>
<name>A0A090WGQ2_NONUL</name>
<dbReference type="InterPro" id="IPR009057">
    <property type="entry name" value="Homeodomain-like_sf"/>
</dbReference>
<dbReference type="Gene3D" id="1.10.10.60">
    <property type="entry name" value="Homeodomain-like"/>
    <property type="match status" value="1"/>
</dbReference>
<sequence>MNIKNSKIEQYHLHKAHPEKLQFQIYDLNEYRKISAEKAAVAHSHSYYQIIWFFEDGGAHTVDFKTYDIKKNTIFFIPKDHIHTFDKNLNVQGWLIHFNESFFMHNDIDIFLKYNIFSNEDRSCYTIDSETAQAASDYIDIMRDEISRKHMFGYEDIIRYSLKSLLIILERVNQDEDKIHIKFNSHHELIFAQYKSLIEDNYQKGLSVSDYADLLNISSKTLTTITKEVIGKPASQLVSERIILAAQRLLKFSTLQIGEIAFKVGFDDASYFVKYFKRHLNISPSQYRSSVDNYIL</sequence>
<evidence type="ECO:0000256" key="3">
    <source>
        <dbReference type="ARBA" id="ARBA00023163"/>
    </source>
</evidence>
<protein>
    <submittedName>
        <fullName evidence="5">Transcriptional regulator</fullName>
    </submittedName>
</protein>
<dbReference type="GO" id="GO:0043565">
    <property type="term" value="F:sequence-specific DNA binding"/>
    <property type="evidence" value="ECO:0007669"/>
    <property type="project" value="InterPro"/>
</dbReference>
<dbReference type="InterPro" id="IPR003313">
    <property type="entry name" value="AraC-bd"/>
</dbReference>
<comment type="caution">
    <text evidence="5">The sequence shown here is derived from an EMBL/GenBank/DDBJ whole genome shotgun (WGS) entry which is preliminary data.</text>
</comment>
<reference evidence="5 6" key="1">
    <citation type="journal article" date="2014" name="Genome Announc.">
        <title>Draft Genome Sequences of Marine Flavobacterium Nonlabens Strains NR17, NR24, NR27, NR32, NR33, and Ara13.</title>
        <authorList>
            <person name="Nakanishi M."/>
            <person name="Meirelles P."/>
            <person name="Suzuki R."/>
            <person name="Takatani N."/>
            <person name="Mino S."/>
            <person name="Suda W."/>
            <person name="Oshima K."/>
            <person name="Hattori M."/>
            <person name="Ohkuma M."/>
            <person name="Hosokawa M."/>
            <person name="Miyashita K."/>
            <person name="Thompson F.L."/>
            <person name="Niwa A."/>
            <person name="Sawabe T."/>
            <person name="Sawabe T."/>
        </authorList>
    </citation>
    <scope>NUCLEOTIDE SEQUENCE [LARGE SCALE GENOMIC DNA]</scope>
    <source>
        <strain evidence="6">JCM19275</strain>
    </source>
</reference>
<accession>A0A090WGQ2</accession>
<proteinExistence type="predicted"/>
<dbReference type="Gene3D" id="2.60.120.10">
    <property type="entry name" value="Jelly Rolls"/>
    <property type="match status" value="1"/>
</dbReference>
<evidence type="ECO:0000256" key="2">
    <source>
        <dbReference type="ARBA" id="ARBA00023125"/>
    </source>
</evidence>
<dbReference type="InterPro" id="IPR020449">
    <property type="entry name" value="Tscrpt_reg_AraC-type_HTH"/>
</dbReference>
<organism evidence="5 6">
    <name type="scientific">Nonlabens ulvanivorans</name>
    <name type="common">Persicivirga ulvanivorans</name>
    <dbReference type="NCBI Taxonomy" id="906888"/>
    <lineage>
        <taxon>Bacteria</taxon>
        <taxon>Pseudomonadati</taxon>
        <taxon>Bacteroidota</taxon>
        <taxon>Flavobacteriia</taxon>
        <taxon>Flavobacteriales</taxon>
        <taxon>Flavobacteriaceae</taxon>
        <taxon>Nonlabens</taxon>
    </lineage>
</organism>
<dbReference type="SUPFAM" id="SSF51215">
    <property type="entry name" value="Regulatory protein AraC"/>
    <property type="match status" value="1"/>
</dbReference>
<dbReference type="InterPro" id="IPR018060">
    <property type="entry name" value="HTH_AraC"/>
</dbReference>
<dbReference type="PANTHER" id="PTHR43280">
    <property type="entry name" value="ARAC-FAMILY TRANSCRIPTIONAL REGULATOR"/>
    <property type="match status" value="1"/>
</dbReference>
<dbReference type="GO" id="GO:0003700">
    <property type="term" value="F:DNA-binding transcription factor activity"/>
    <property type="evidence" value="ECO:0007669"/>
    <property type="project" value="InterPro"/>
</dbReference>